<dbReference type="AlphaFoldDB" id="A0A653KXY7"/>
<organism evidence="1 2">
    <name type="scientific">Aeromonas veronii</name>
    <dbReference type="NCBI Taxonomy" id="654"/>
    <lineage>
        <taxon>Bacteria</taxon>
        <taxon>Pseudomonadati</taxon>
        <taxon>Pseudomonadota</taxon>
        <taxon>Gammaproteobacteria</taxon>
        <taxon>Aeromonadales</taxon>
        <taxon>Aeromonadaceae</taxon>
        <taxon>Aeromonas</taxon>
    </lineage>
</organism>
<reference evidence="1 2" key="1">
    <citation type="submission" date="2019-10" db="EMBL/GenBank/DDBJ databases">
        <authorList>
            <person name="Karimi E."/>
        </authorList>
    </citation>
    <scope>NUCLEOTIDE SEQUENCE [LARGE SCALE GENOMIC DNA]</scope>
    <source>
        <strain evidence="1">Aeromonas sp. 8C</strain>
    </source>
</reference>
<evidence type="ECO:0000313" key="2">
    <source>
        <dbReference type="Proteomes" id="UP000439123"/>
    </source>
</evidence>
<proteinExistence type="predicted"/>
<dbReference type="Proteomes" id="UP000439123">
    <property type="component" value="Unassembled WGS sequence"/>
</dbReference>
<dbReference type="EMBL" id="CABWLC010000007">
    <property type="protein sequence ID" value="VXA83596.1"/>
    <property type="molecule type" value="Genomic_DNA"/>
</dbReference>
<accession>A0A653KXY7</accession>
<name>A0A653KXY7_AERVE</name>
<sequence length="149" mass="15969">MSDIIKIARQAPKVVEGLLADMFAANAEDNRIALGGVYSGQQYIQLQLVATSNPADLLDDDGDEDDEEAAALPAHNPLTTHWLAARAEFIAAGGEARGDRDIPRELLALGAVRSVYWLALGQGATALAKEIGEWWHECAPLHGQGEVIK</sequence>
<gene>
    <name evidence="1" type="ORF">AERO8C_150267</name>
</gene>
<dbReference type="RefSeq" id="WP_236553491.1">
    <property type="nucleotide sequence ID" value="NZ_LR732798.1"/>
</dbReference>
<protein>
    <submittedName>
        <fullName evidence="1">Uncharacterized protein</fullName>
    </submittedName>
</protein>
<evidence type="ECO:0000313" key="1">
    <source>
        <dbReference type="EMBL" id="VXA83596.1"/>
    </source>
</evidence>